<reference evidence="2 3" key="1">
    <citation type="submission" date="2015-09" db="EMBL/GenBank/DDBJ databases">
        <authorList>
            <consortium name="Pathogen Informatics"/>
        </authorList>
    </citation>
    <scope>NUCLEOTIDE SEQUENCE [LARGE SCALE GENOMIC DNA]</scope>
    <source>
        <strain evidence="2 3">2789STDY5834880</strain>
    </source>
</reference>
<name>A0A174G424_9BACE</name>
<keyword evidence="1" id="KW-0175">Coiled coil</keyword>
<organism evidence="2 3">
    <name type="scientific">Bacteroides caccae</name>
    <dbReference type="NCBI Taxonomy" id="47678"/>
    <lineage>
        <taxon>Bacteria</taxon>
        <taxon>Pseudomonadati</taxon>
        <taxon>Bacteroidota</taxon>
        <taxon>Bacteroidia</taxon>
        <taxon>Bacteroidales</taxon>
        <taxon>Bacteroidaceae</taxon>
        <taxon>Bacteroides</taxon>
    </lineage>
</organism>
<evidence type="ECO:0000313" key="3">
    <source>
        <dbReference type="Proteomes" id="UP000095657"/>
    </source>
</evidence>
<protein>
    <submittedName>
        <fullName evidence="2">Uncharacterized protein</fullName>
    </submittedName>
</protein>
<feature type="coiled-coil region" evidence="1">
    <location>
        <begin position="47"/>
        <end position="159"/>
    </location>
</feature>
<dbReference type="STRING" id="47678.ERS852494_00178"/>
<evidence type="ECO:0000313" key="2">
    <source>
        <dbReference type="EMBL" id="CUO55569.1"/>
    </source>
</evidence>
<dbReference type="EMBL" id="CZAI01000001">
    <property type="protein sequence ID" value="CUO55569.1"/>
    <property type="molecule type" value="Genomic_DNA"/>
</dbReference>
<sequence>MFEVNIKVDPQNSSDMQRALEFILNQPCMSRFKETYYNKSSYLTGNLAGNSRNNQELIDKIKELEKEIQKHKKENEKNQKLLSDKDVEIEKFQQSLEEQTKKFDEENKKNNELESGWVKALDEKEKIEEEAKSQLETLKKEYNKNLTDKDKEISRLRKMLESYSVSFGSDDPSEKIYFEVSENGTLEESMISSDSLYWASKSGSIYKFTINTDDGPMIKAISDVNRYLIPYCDIQNQMEGANTIQIISIGEAKLMMGSFQVEKKAVISLIKQ</sequence>
<evidence type="ECO:0000256" key="1">
    <source>
        <dbReference type="SAM" id="Coils"/>
    </source>
</evidence>
<accession>A0A174G424</accession>
<proteinExistence type="predicted"/>
<gene>
    <name evidence="2" type="ORF">ERS852494_00178</name>
</gene>
<dbReference type="RefSeq" id="WP_005807981.1">
    <property type="nucleotide sequence ID" value="NZ_CZAI01000001.1"/>
</dbReference>
<dbReference type="Proteomes" id="UP000095657">
    <property type="component" value="Unassembled WGS sequence"/>
</dbReference>
<dbReference type="AlphaFoldDB" id="A0A174G424"/>
<dbReference type="GeneID" id="69482109"/>